<protein>
    <recommendedName>
        <fullName evidence="3">Transposase</fullName>
    </recommendedName>
</protein>
<evidence type="ECO:0008006" key="3">
    <source>
        <dbReference type="Google" id="ProtNLM"/>
    </source>
</evidence>
<dbReference type="Proteomes" id="UP000614580">
    <property type="component" value="Unassembled WGS sequence"/>
</dbReference>
<organism evidence="1 2">
    <name type="scientific">Candidatus Argoarchaeum ethanivorans</name>
    <dbReference type="NCBI Taxonomy" id="2608793"/>
    <lineage>
        <taxon>Archaea</taxon>
        <taxon>Methanobacteriati</taxon>
        <taxon>Methanobacteriota</taxon>
        <taxon>Stenosarchaea group</taxon>
        <taxon>Methanomicrobia</taxon>
        <taxon>Methanosarcinales</taxon>
        <taxon>Methanosarcinales incertae sedis</taxon>
        <taxon>GOM Arc I cluster</taxon>
        <taxon>Candidatus Argoarchaeum</taxon>
    </lineage>
</organism>
<reference evidence="1" key="1">
    <citation type="submission" date="2020-12" db="EMBL/GenBank/DDBJ databases">
        <authorList>
            <person name="Hahn C.J."/>
            <person name="Laso-Perez R."/>
            <person name="Vulcano F."/>
            <person name="Vaziourakis K.-M."/>
            <person name="Stokke R."/>
            <person name="Steen I.H."/>
            <person name="Teske A."/>
            <person name="Boetius A."/>
            <person name="Liebeke M."/>
            <person name="Amann R."/>
            <person name="Knittel K."/>
        </authorList>
    </citation>
    <scope>NUCLEOTIDE SEQUENCE</scope>
    <source>
        <strain evidence="1">Gfbio:c6db26ca-90af-429b-aeed-0e3e8aed0b5e:GoM-Arc1_AMV-AAA_792_C10</strain>
    </source>
</reference>
<comment type="caution">
    <text evidence="1">The sequence shown here is derived from an EMBL/GenBank/DDBJ whole genome shotgun (WGS) entry which is preliminary data.</text>
</comment>
<proteinExistence type="predicted"/>
<evidence type="ECO:0000313" key="1">
    <source>
        <dbReference type="EMBL" id="CAD7766730.1"/>
    </source>
</evidence>
<dbReference type="EMBL" id="CAJHZY010000009">
    <property type="protein sequence ID" value="CAD7766730.1"/>
    <property type="molecule type" value="Genomic_DNA"/>
</dbReference>
<sequence>MNRIKGAIKNLEPLIDEAINFEIHRGQGRKPELELKQRVIILLLKELFGKSNRMMASMLAVFSLLSGIDASYKTVERLYSDPEVEIAFRNMHVLILKKKGA</sequence>
<accession>A0A812A131</accession>
<evidence type="ECO:0000313" key="2">
    <source>
        <dbReference type="Proteomes" id="UP000614580"/>
    </source>
</evidence>
<dbReference type="AlphaFoldDB" id="A0A812A131"/>
<gene>
    <name evidence="1" type="ORF">DNFNHJIP_00128</name>
</gene>
<name>A0A812A131_9EURY</name>